<dbReference type="InterPro" id="IPR043592">
    <property type="entry name" value="FMNL_animal"/>
</dbReference>
<sequence>MGNAAGSAEQPAGPATPPPKQPVAPKQPMPAAGELEERFTRVLNCMNLPPDKVQLLSQYDNEKKWELICDQERFQVKNPPAAYIQKLKSYLDTGGVSRKFKRRVQESTQVLRELETSLRTNHIGWVQEFLNEENCGLDVLLEYLAFAQCSVTYNMESTDNGASSAEKSKPLEQSVEDLSKGPASSVPKNRHLTIKLTPAHSRKTLRNSRIVSQKDDVHVCIMCLRAIMNYQSGFSLVMNHPACVNEIALSLNNKNPRTKALVLELLAAVCLVRGGHDIILAAFDNFKEVCGEQHRFEKLMEYFRNEDSNIDFMVACMQFINIVVHSVENMNFRVFLQYEFTHLGLDLYLERLRLTESDKLQVQIQAYLDNVFDVGALLEDTETKNALLEHMEELQEQVALLTDRLRDAENESMAKIAELEKQLSLARKELETLRERFSDSTPMGASRRPSEPEKVPAPAPARPSALELKVEELEEKGLIRVLRGPGDTVSIEIVPGAVATPSGGDVPTPKASMDSSSPDLPLEVESVPGAAPPPPPPLPGLQSQQEAPPSAPPLAPPLPGCPEPPSAPPLPGDLPPPPPPPPPPPLGNDGPVPPPPPPPPGGPPDALEGPSPEMGPGVKAKKPIQTKFRMPLLNWVALKPNQITGTVFTELNDEKVLQELDMSDFEEQFKTKSQGPSLDLSALKGKAAQKAPSKATLIEANRAKNLAITLRKGNLGADRICQAIEMYDLQTLGLDFLELLTRFLPTEYERSLIARFEREERPMEELSEEDRFMLRFSRIPRLPERMTTLTFLGNFPDTTQLLMPQLNAIIAASMSIKSSDKLRQILEIVLAFGNYMNSSKRGAAYGFRLQSLDALLEMKSTDRKQTLLHYLVKVIAEKYPQLTGFHTDLHFLDKAGSVSLDSVLGDVRSLQRGLELTQREFVRQDDCMVLKEFLRTNSPIMDKLLADSKTAQEAYESVVEYFGENPKTTSPSMFFSLFSRFTKAYKKAEQEVEQWKKEAAAQEAGADILGKGESPTPKSPPKARRQQMDLISELKRKQQKEPLIYESDRDGAIEDIITDLRNQPYIRADTGRRSARRRPPGPPLQVTADLSL</sequence>
<reference evidence="2" key="1">
    <citation type="submission" date="2025-08" db="UniProtKB">
        <authorList>
            <consortium name="RefSeq"/>
        </authorList>
    </citation>
    <scope>IDENTIFICATION</scope>
</reference>
<dbReference type="PROSITE" id="PS51444">
    <property type="entry name" value="FH2"/>
    <property type="match status" value="1"/>
</dbReference>
<dbReference type="SUPFAM" id="SSF48371">
    <property type="entry name" value="ARM repeat"/>
    <property type="match status" value="1"/>
</dbReference>
<dbReference type="FunFam" id="1.25.10.10:FF:000036">
    <property type="entry name" value="Formin-like protein 3 isoform 1"/>
    <property type="match status" value="1"/>
</dbReference>
<dbReference type="GO" id="GO:0032794">
    <property type="term" value="F:GTPase activating protein binding"/>
    <property type="evidence" value="ECO:0007669"/>
    <property type="project" value="UniProtKB-ARBA"/>
</dbReference>
<dbReference type="GO" id="GO:0005829">
    <property type="term" value="C:cytosol"/>
    <property type="evidence" value="ECO:0007669"/>
    <property type="project" value="TreeGrafter"/>
</dbReference>
<dbReference type="PROSITE" id="PS51231">
    <property type="entry name" value="DAD"/>
    <property type="match status" value="1"/>
</dbReference>
<dbReference type="Gene3D" id="1.20.58.2220">
    <property type="entry name" value="Formin, FH2 domain"/>
    <property type="match status" value="1"/>
</dbReference>
<dbReference type="GO" id="GO:0008360">
    <property type="term" value="P:regulation of cell shape"/>
    <property type="evidence" value="ECO:0007669"/>
    <property type="project" value="TreeGrafter"/>
</dbReference>
<accession>A0A8B7V971</accession>
<dbReference type="InterPro" id="IPR015425">
    <property type="entry name" value="FH2_Formin"/>
</dbReference>
<dbReference type="CTD" id="752"/>
<dbReference type="Pfam" id="PF06367">
    <property type="entry name" value="Drf_FH3"/>
    <property type="match status" value="1"/>
</dbReference>
<evidence type="ECO:0000313" key="2">
    <source>
        <dbReference type="RefSeq" id="XP_020027390.2"/>
    </source>
</evidence>
<dbReference type="FunFam" id="1.25.10.10:FF:000045">
    <property type="entry name" value="Formin-like protein 3 isoform 1"/>
    <property type="match status" value="1"/>
</dbReference>
<dbReference type="GO" id="GO:0031267">
    <property type="term" value="F:small GTPase binding"/>
    <property type="evidence" value="ECO:0007669"/>
    <property type="project" value="InterPro"/>
</dbReference>
<protein>
    <submittedName>
        <fullName evidence="2">Formin-like protein 1 isoform X6</fullName>
    </submittedName>
</protein>
<dbReference type="InterPro" id="IPR016024">
    <property type="entry name" value="ARM-type_fold"/>
</dbReference>
<dbReference type="InterPro" id="IPR011989">
    <property type="entry name" value="ARM-like"/>
</dbReference>
<name>A0A8B7V971_CASCN</name>
<proteinExistence type="predicted"/>
<dbReference type="SMART" id="SM01139">
    <property type="entry name" value="Drf_FH3"/>
    <property type="match status" value="1"/>
</dbReference>
<dbReference type="SMART" id="SM01140">
    <property type="entry name" value="Drf_GBD"/>
    <property type="match status" value="1"/>
</dbReference>
<dbReference type="Pfam" id="PF06371">
    <property type="entry name" value="Drf_GBD"/>
    <property type="match status" value="2"/>
</dbReference>
<organism evidence="2">
    <name type="scientific">Castor canadensis</name>
    <name type="common">American beaver</name>
    <dbReference type="NCBI Taxonomy" id="51338"/>
    <lineage>
        <taxon>Eukaryota</taxon>
        <taxon>Metazoa</taxon>
        <taxon>Chordata</taxon>
        <taxon>Craniata</taxon>
        <taxon>Vertebrata</taxon>
        <taxon>Euteleostomi</taxon>
        <taxon>Mammalia</taxon>
        <taxon>Eutheria</taxon>
        <taxon>Euarchontoglires</taxon>
        <taxon>Glires</taxon>
        <taxon>Rodentia</taxon>
        <taxon>Castorimorpha</taxon>
        <taxon>Castoridae</taxon>
        <taxon>Castor</taxon>
    </lineage>
</organism>
<dbReference type="Proteomes" id="UP001732720">
    <property type="component" value="Chromosome 11"/>
</dbReference>
<dbReference type="GO" id="GO:0051015">
    <property type="term" value="F:actin filament binding"/>
    <property type="evidence" value="ECO:0007669"/>
    <property type="project" value="TreeGrafter"/>
</dbReference>
<dbReference type="InterPro" id="IPR014767">
    <property type="entry name" value="DAD_dom"/>
</dbReference>
<dbReference type="Gene3D" id="1.25.10.10">
    <property type="entry name" value="Leucine-rich Repeat Variant"/>
    <property type="match status" value="2"/>
</dbReference>
<dbReference type="PANTHER" id="PTHR45857">
    <property type="entry name" value="FORMIN-LIKE PROTEIN"/>
    <property type="match status" value="1"/>
</dbReference>
<dbReference type="RefSeq" id="XP_020027390.2">
    <property type="nucleotide sequence ID" value="XM_020171801.2"/>
</dbReference>
<dbReference type="Pfam" id="PF02181">
    <property type="entry name" value="FH2"/>
    <property type="match status" value="1"/>
</dbReference>
<dbReference type="PANTHER" id="PTHR45857:SF2">
    <property type="entry name" value="FORMIN-LIKE PROTEIN 1"/>
    <property type="match status" value="1"/>
</dbReference>
<dbReference type="InterPro" id="IPR010473">
    <property type="entry name" value="GTPase-bd"/>
</dbReference>
<dbReference type="FunFam" id="1.20.58.2220:FF:000001">
    <property type="entry name" value="Formin-like 1, isoform CRA_c"/>
    <property type="match status" value="1"/>
</dbReference>
<dbReference type="PROSITE" id="PS51232">
    <property type="entry name" value="GBD_FH3"/>
    <property type="match status" value="1"/>
</dbReference>
<dbReference type="SUPFAM" id="SSF101447">
    <property type="entry name" value="Formin homology 2 domain (FH2 domain)"/>
    <property type="match status" value="1"/>
</dbReference>
<dbReference type="OrthoDB" id="1104827at2759"/>
<gene>
    <name evidence="2" type="primary">Fmnl1</name>
</gene>
<dbReference type="GO" id="GO:0016477">
    <property type="term" value="P:cell migration"/>
    <property type="evidence" value="ECO:0007669"/>
    <property type="project" value="TreeGrafter"/>
</dbReference>
<dbReference type="SMART" id="SM00498">
    <property type="entry name" value="FH2"/>
    <property type="match status" value="1"/>
</dbReference>
<dbReference type="InterPro" id="IPR010472">
    <property type="entry name" value="FH3_dom"/>
</dbReference>
<dbReference type="GO" id="GO:0030866">
    <property type="term" value="P:cortical actin cytoskeleton organization"/>
    <property type="evidence" value="ECO:0007669"/>
    <property type="project" value="TreeGrafter"/>
</dbReference>
<evidence type="ECO:0000313" key="1">
    <source>
        <dbReference type="Proteomes" id="UP001732720"/>
    </source>
</evidence>
<keyword evidence="1" id="KW-1185">Reference proteome</keyword>
<dbReference type="InterPro" id="IPR042201">
    <property type="entry name" value="FH2_Formin_sf"/>
</dbReference>
<dbReference type="InterPro" id="IPR014768">
    <property type="entry name" value="GBD/FH3_dom"/>
</dbReference>